<protein>
    <submittedName>
        <fullName evidence="2">Uncharacterized protein</fullName>
    </submittedName>
</protein>
<organism evidence="2 3">
    <name type="scientific">Rotaria magnacalcarata</name>
    <dbReference type="NCBI Taxonomy" id="392030"/>
    <lineage>
        <taxon>Eukaryota</taxon>
        <taxon>Metazoa</taxon>
        <taxon>Spiralia</taxon>
        <taxon>Gnathifera</taxon>
        <taxon>Rotifera</taxon>
        <taxon>Eurotatoria</taxon>
        <taxon>Bdelloidea</taxon>
        <taxon>Philodinida</taxon>
        <taxon>Philodinidae</taxon>
        <taxon>Rotaria</taxon>
    </lineage>
</organism>
<feature type="region of interest" description="Disordered" evidence="1">
    <location>
        <begin position="1"/>
        <end position="81"/>
    </location>
</feature>
<evidence type="ECO:0000313" key="3">
    <source>
        <dbReference type="Proteomes" id="UP000681720"/>
    </source>
</evidence>
<feature type="compositionally biased region" description="Polar residues" evidence="1">
    <location>
        <begin position="23"/>
        <end position="81"/>
    </location>
</feature>
<evidence type="ECO:0000313" key="2">
    <source>
        <dbReference type="EMBL" id="CAF4974824.1"/>
    </source>
</evidence>
<feature type="compositionally biased region" description="Polar residues" evidence="1">
    <location>
        <begin position="1"/>
        <end position="15"/>
    </location>
</feature>
<dbReference type="Proteomes" id="UP000681720">
    <property type="component" value="Unassembled WGS sequence"/>
</dbReference>
<sequence length="81" mass="8422">SINGLWSLPGQASTENSHDLNDESISNTKQQSTNNTSITPSDSTTNIQSSESAEQLTSGTPLNEASMCGSSSNLIGESMSL</sequence>
<comment type="caution">
    <text evidence="2">The sequence shown here is derived from an EMBL/GenBank/DDBJ whole genome shotgun (WGS) entry which is preliminary data.</text>
</comment>
<gene>
    <name evidence="2" type="ORF">GIL414_LOCUS55644</name>
</gene>
<feature type="non-terminal residue" evidence="2">
    <location>
        <position position="81"/>
    </location>
</feature>
<accession>A0A8S3D236</accession>
<name>A0A8S3D236_9BILA</name>
<evidence type="ECO:0000256" key="1">
    <source>
        <dbReference type="SAM" id="MobiDB-lite"/>
    </source>
</evidence>
<dbReference type="AlphaFoldDB" id="A0A8S3D236"/>
<feature type="non-terminal residue" evidence="2">
    <location>
        <position position="1"/>
    </location>
</feature>
<dbReference type="EMBL" id="CAJOBJ010198014">
    <property type="protein sequence ID" value="CAF4974824.1"/>
    <property type="molecule type" value="Genomic_DNA"/>
</dbReference>
<proteinExistence type="predicted"/>
<reference evidence="2" key="1">
    <citation type="submission" date="2021-02" db="EMBL/GenBank/DDBJ databases">
        <authorList>
            <person name="Nowell W R."/>
        </authorList>
    </citation>
    <scope>NUCLEOTIDE SEQUENCE</scope>
</reference>